<keyword evidence="1" id="KW-0812">Transmembrane</keyword>
<proteinExistence type="predicted"/>
<dbReference type="RefSeq" id="WP_162263936.1">
    <property type="nucleotide sequence ID" value="NZ_KB892426.1"/>
</dbReference>
<evidence type="ECO:0000256" key="1">
    <source>
        <dbReference type="SAM" id="Phobius"/>
    </source>
</evidence>
<evidence type="ECO:0000313" key="3">
    <source>
        <dbReference type="Proteomes" id="UP000054600"/>
    </source>
</evidence>
<dbReference type="EMBL" id="LNYW01000038">
    <property type="protein sequence ID" value="KTD61278.1"/>
    <property type="molecule type" value="Genomic_DNA"/>
</dbReference>
<sequence>MLYELSYIRKNLLRILPPAFIIIVMTLLLFLVLVRTINLISPTPYVLIIEVFTLISLLLTSLYFRINLTLAAMVFLFCLGLIYNPFILLLCLSFLHNLTPWGFLSLQGKAKNAWIIFLFNPVLVFMLAYFFAVDPHYISATTANTCLSHYLLSPQINVWNSAFFASAVYLQMIHYYFVIKVLPELSLKPIRTNRYQWLFYIVIGFAFIAFFKTGKPIYGIIALFHAYLEIPILFYLLGYKR</sequence>
<accession>A0A0W0YXD5</accession>
<feature type="transmembrane region" description="Helical" evidence="1">
    <location>
        <begin position="162"/>
        <end position="183"/>
    </location>
</feature>
<comment type="caution">
    <text evidence="2">The sequence shown here is derived from an EMBL/GenBank/DDBJ whole genome shotgun (WGS) entry which is preliminary data.</text>
</comment>
<keyword evidence="1" id="KW-0472">Membrane</keyword>
<dbReference type="Proteomes" id="UP000054600">
    <property type="component" value="Unassembled WGS sequence"/>
</dbReference>
<feature type="transmembrane region" description="Helical" evidence="1">
    <location>
        <begin position="217"/>
        <end position="237"/>
    </location>
</feature>
<keyword evidence="3" id="KW-1185">Reference proteome</keyword>
<feature type="transmembrane region" description="Helical" evidence="1">
    <location>
        <begin position="113"/>
        <end position="132"/>
    </location>
</feature>
<dbReference type="PATRIC" id="fig|1122169.6.peg.1446"/>
<dbReference type="AlphaFoldDB" id="A0A0W0YXD5"/>
<keyword evidence="1" id="KW-1133">Transmembrane helix</keyword>
<reference evidence="2 3" key="1">
    <citation type="submission" date="2015-11" db="EMBL/GenBank/DDBJ databases">
        <title>Genomic analysis of 38 Legionella species identifies large and diverse effector repertoires.</title>
        <authorList>
            <person name="Burstein D."/>
            <person name="Amaro F."/>
            <person name="Zusman T."/>
            <person name="Lifshitz Z."/>
            <person name="Cohen O."/>
            <person name="Gilbert J.A."/>
            <person name="Pupko T."/>
            <person name="Shuman H.A."/>
            <person name="Segal G."/>
        </authorList>
    </citation>
    <scope>NUCLEOTIDE SEQUENCE [LARGE SCALE GENOMIC DNA]</scope>
    <source>
        <strain evidence="2 3">ATCC 49655</strain>
    </source>
</reference>
<feature type="transmembrane region" description="Helical" evidence="1">
    <location>
        <begin position="195"/>
        <end position="211"/>
    </location>
</feature>
<gene>
    <name evidence="2" type="ORF">Lsha_1251</name>
</gene>
<feature type="transmembrane region" description="Helical" evidence="1">
    <location>
        <begin position="70"/>
        <end position="92"/>
    </location>
</feature>
<protein>
    <submittedName>
        <fullName evidence="2">Uncharacterized protein</fullName>
    </submittedName>
</protein>
<feature type="transmembrane region" description="Helical" evidence="1">
    <location>
        <begin position="45"/>
        <end position="64"/>
    </location>
</feature>
<evidence type="ECO:0000313" key="2">
    <source>
        <dbReference type="EMBL" id="KTD61278.1"/>
    </source>
</evidence>
<name>A0A0W0YXD5_9GAMM</name>
<organism evidence="2 3">
    <name type="scientific">Legionella shakespearei DSM 23087</name>
    <dbReference type="NCBI Taxonomy" id="1122169"/>
    <lineage>
        <taxon>Bacteria</taxon>
        <taxon>Pseudomonadati</taxon>
        <taxon>Pseudomonadota</taxon>
        <taxon>Gammaproteobacteria</taxon>
        <taxon>Legionellales</taxon>
        <taxon>Legionellaceae</taxon>
        <taxon>Legionella</taxon>
    </lineage>
</organism>
<feature type="transmembrane region" description="Helical" evidence="1">
    <location>
        <begin position="12"/>
        <end position="33"/>
    </location>
</feature>
<dbReference type="eggNOG" id="ENOG5030RAZ">
    <property type="taxonomic scope" value="Bacteria"/>
</dbReference>
<dbReference type="STRING" id="1122169.Lsha_1251"/>